<dbReference type="InterPro" id="IPR001810">
    <property type="entry name" value="F-box_dom"/>
</dbReference>
<sequence>MSNVGDDILHNILARLPGKPLLRFRCVSKHWNGLISDPYFMKSRSRRMILLPFPRPLVALDDNVPVEDEAHSMDMVSSTIYVPGTRAGLLLGSLDGYLCMVNNVTGSFTFDVWLMKEEGVWLKARSFRFGSEGNVFYPVCILGDGKILIKSSTQLVICDASKDSYKVLNGLATLGNFSRIDRVLHREYYPLMYSRSIEYVESLVSPSDMCSI</sequence>
<reference evidence="2" key="1">
    <citation type="journal article" date="2017" name="Nature">
        <title>The sunflower genome provides insights into oil metabolism, flowering and Asterid evolution.</title>
        <authorList>
            <person name="Badouin H."/>
            <person name="Gouzy J."/>
            <person name="Grassa C.J."/>
            <person name="Murat F."/>
            <person name="Staton S.E."/>
            <person name="Cottret L."/>
            <person name="Lelandais-Briere C."/>
            <person name="Owens G.L."/>
            <person name="Carrere S."/>
            <person name="Mayjonade B."/>
            <person name="Legrand L."/>
            <person name="Gill N."/>
            <person name="Kane N.C."/>
            <person name="Bowers J.E."/>
            <person name="Hubner S."/>
            <person name="Bellec A."/>
            <person name="Berard A."/>
            <person name="Berges H."/>
            <person name="Blanchet N."/>
            <person name="Boniface M.C."/>
            <person name="Brunel D."/>
            <person name="Catrice O."/>
            <person name="Chaidir N."/>
            <person name="Claudel C."/>
            <person name="Donnadieu C."/>
            <person name="Faraut T."/>
            <person name="Fievet G."/>
            <person name="Helmstetter N."/>
            <person name="King M."/>
            <person name="Knapp S.J."/>
            <person name="Lai Z."/>
            <person name="Le Paslier M.C."/>
            <person name="Lippi Y."/>
            <person name="Lorenzon L."/>
            <person name="Mandel J.R."/>
            <person name="Marage G."/>
            <person name="Marchand G."/>
            <person name="Marquand E."/>
            <person name="Bret-Mestries E."/>
            <person name="Morien E."/>
            <person name="Nambeesan S."/>
            <person name="Nguyen T."/>
            <person name="Pegot-Espagnet P."/>
            <person name="Pouilly N."/>
            <person name="Raftis F."/>
            <person name="Sallet E."/>
            <person name="Schiex T."/>
            <person name="Thomas J."/>
            <person name="Vandecasteele C."/>
            <person name="Vares D."/>
            <person name="Vear F."/>
            <person name="Vautrin S."/>
            <person name="Crespi M."/>
            <person name="Mangin B."/>
            <person name="Burke J.M."/>
            <person name="Salse J."/>
            <person name="Munos S."/>
            <person name="Vincourt P."/>
            <person name="Rieseberg L.H."/>
            <person name="Langlade N.B."/>
        </authorList>
    </citation>
    <scope>NUCLEOTIDE SEQUENCE</scope>
    <source>
        <tissue evidence="2">Leaves</tissue>
    </source>
</reference>
<dbReference type="InterPro" id="IPR036047">
    <property type="entry name" value="F-box-like_dom_sf"/>
</dbReference>
<reference evidence="2" key="2">
    <citation type="submission" date="2020-06" db="EMBL/GenBank/DDBJ databases">
        <title>Helianthus annuus Genome sequencing and assembly Release 2.</title>
        <authorList>
            <person name="Gouzy J."/>
            <person name="Langlade N."/>
            <person name="Munos S."/>
        </authorList>
    </citation>
    <scope>NUCLEOTIDE SEQUENCE</scope>
    <source>
        <tissue evidence="2">Leaves</tissue>
    </source>
</reference>
<proteinExistence type="predicted"/>
<keyword evidence="3" id="KW-1185">Reference proteome</keyword>
<dbReference type="PANTHER" id="PTHR31672">
    <property type="entry name" value="BNACNNG10540D PROTEIN"/>
    <property type="match status" value="1"/>
</dbReference>
<dbReference type="Gramene" id="mRNA:HanXRQr2_Chr14g0660901">
    <property type="protein sequence ID" value="mRNA:HanXRQr2_Chr14g0660901"/>
    <property type="gene ID" value="HanXRQr2_Chr14g0660901"/>
</dbReference>
<accession>A0A9K3EBP1</accession>
<dbReference type="PROSITE" id="PS50181">
    <property type="entry name" value="FBOX"/>
    <property type="match status" value="1"/>
</dbReference>
<dbReference type="Proteomes" id="UP000215914">
    <property type="component" value="Unassembled WGS sequence"/>
</dbReference>
<dbReference type="EMBL" id="MNCJ02000329">
    <property type="protein sequence ID" value="KAF5770572.1"/>
    <property type="molecule type" value="Genomic_DNA"/>
</dbReference>
<dbReference type="InterPro" id="IPR050796">
    <property type="entry name" value="SCF_F-box_component"/>
</dbReference>
<dbReference type="CDD" id="cd22157">
    <property type="entry name" value="F-box_AtFBW1-like"/>
    <property type="match status" value="1"/>
</dbReference>
<name>A0A9K3EBP1_HELAN</name>
<dbReference type="SUPFAM" id="SSF81383">
    <property type="entry name" value="F-box domain"/>
    <property type="match status" value="1"/>
</dbReference>
<dbReference type="SMART" id="SM00256">
    <property type="entry name" value="FBOX"/>
    <property type="match status" value="1"/>
</dbReference>
<dbReference type="AlphaFoldDB" id="A0A9K3EBP1"/>
<feature type="domain" description="F-box" evidence="1">
    <location>
        <begin position="1"/>
        <end position="44"/>
    </location>
</feature>
<dbReference type="Pfam" id="PF00646">
    <property type="entry name" value="F-box"/>
    <property type="match status" value="1"/>
</dbReference>
<evidence type="ECO:0000313" key="2">
    <source>
        <dbReference type="EMBL" id="KAF5770572.1"/>
    </source>
</evidence>
<evidence type="ECO:0000259" key="1">
    <source>
        <dbReference type="PROSITE" id="PS50181"/>
    </source>
</evidence>
<organism evidence="2 3">
    <name type="scientific">Helianthus annuus</name>
    <name type="common">Common sunflower</name>
    <dbReference type="NCBI Taxonomy" id="4232"/>
    <lineage>
        <taxon>Eukaryota</taxon>
        <taxon>Viridiplantae</taxon>
        <taxon>Streptophyta</taxon>
        <taxon>Embryophyta</taxon>
        <taxon>Tracheophyta</taxon>
        <taxon>Spermatophyta</taxon>
        <taxon>Magnoliopsida</taxon>
        <taxon>eudicotyledons</taxon>
        <taxon>Gunneridae</taxon>
        <taxon>Pentapetalae</taxon>
        <taxon>asterids</taxon>
        <taxon>campanulids</taxon>
        <taxon>Asterales</taxon>
        <taxon>Asteraceae</taxon>
        <taxon>Asteroideae</taxon>
        <taxon>Heliantheae alliance</taxon>
        <taxon>Heliantheae</taxon>
        <taxon>Helianthus</taxon>
    </lineage>
</organism>
<protein>
    <submittedName>
        <fullName evidence="2">F-box domain-containing protein</fullName>
    </submittedName>
</protein>
<gene>
    <name evidence="2" type="ORF">HanXRQr2_Chr14g0660901</name>
</gene>
<dbReference type="Gene3D" id="1.20.1280.50">
    <property type="match status" value="1"/>
</dbReference>
<comment type="caution">
    <text evidence="2">The sequence shown here is derived from an EMBL/GenBank/DDBJ whole genome shotgun (WGS) entry which is preliminary data.</text>
</comment>
<dbReference type="PANTHER" id="PTHR31672:SF13">
    <property type="entry name" value="F-BOX PROTEIN CPR30-LIKE"/>
    <property type="match status" value="1"/>
</dbReference>
<evidence type="ECO:0000313" key="3">
    <source>
        <dbReference type="Proteomes" id="UP000215914"/>
    </source>
</evidence>